<dbReference type="EMBL" id="PKSL01000172">
    <property type="protein sequence ID" value="POW00736.1"/>
    <property type="molecule type" value="Genomic_DNA"/>
</dbReference>
<reference evidence="2" key="1">
    <citation type="submission" date="2017-12" db="EMBL/GenBank/DDBJ databases">
        <title>Gene loss provides genomic basis for host adaptation in cereal stripe rust fungi.</title>
        <authorList>
            <person name="Xia C."/>
        </authorList>
    </citation>
    <scope>NUCLEOTIDE SEQUENCE [LARGE SCALE GENOMIC DNA]</scope>
    <source>
        <strain evidence="2">93-210</strain>
    </source>
</reference>
<feature type="region of interest" description="Disordered" evidence="1">
    <location>
        <begin position="82"/>
        <end position="147"/>
    </location>
</feature>
<sequence length="147" mass="15871">MLRLLPKKNLCPIKNAALLAPPTSTSKSDHHEPEDAPQWKEDLPFIICSTVAQVLNVDSDDHCGFRAVLTAKINCSDKPVRRVPGPACPSSSWTRPSDKRSDTAVQADAPAYQLLEQTGPTRGRTAKSKNCSDEPVRGLIGPACPSN</sequence>
<keyword evidence="3" id="KW-1185">Reference proteome</keyword>
<dbReference type="AlphaFoldDB" id="A0A2S4UTX6"/>
<proteinExistence type="predicted"/>
<evidence type="ECO:0000313" key="3">
    <source>
        <dbReference type="Proteomes" id="UP000239156"/>
    </source>
</evidence>
<dbReference type="Proteomes" id="UP000239156">
    <property type="component" value="Unassembled WGS sequence"/>
</dbReference>
<gene>
    <name evidence="2" type="ORF">PSTT_12923</name>
</gene>
<dbReference type="VEuPathDB" id="FungiDB:PSTT_12923"/>
<protein>
    <submittedName>
        <fullName evidence="2">Uncharacterized protein</fullName>
    </submittedName>
</protein>
<accession>A0A2S4UTX6</accession>
<comment type="caution">
    <text evidence="2">The sequence shown here is derived from an EMBL/GenBank/DDBJ whole genome shotgun (WGS) entry which is preliminary data.</text>
</comment>
<dbReference type="VEuPathDB" id="FungiDB:PSHT_10996"/>
<organism evidence="2 3">
    <name type="scientific">Puccinia striiformis</name>
    <dbReference type="NCBI Taxonomy" id="27350"/>
    <lineage>
        <taxon>Eukaryota</taxon>
        <taxon>Fungi</taxon>
        <taxon>Dikarya</taxon>
        <taxon>Basidiomycota</taxon>
        <taxon>Pucciniomycotina</taxon>
        <taxon>Pucciniomycetes</taxon>
        <taxon>Pucciniales</taxon>
        <taxon>Pucciniaceae</taxon>
        <taxon>Puccinia</taxon>
    </lineage>
</organism>
<name>A0A2S4UTX6_9BASI</name>
<evidence type="ECO:0000256" key="1">
    <source>
        <dbReference type="SAM" id="MobiDB-lite"/>
    </source>
</evidence>
<evidence type="ECO:0000313" key="2">
    <source>
        <dbReference type="EMBL" id="POW00736.1"/>
    </source>
</evidence>